<dbReference type="SUPFAM" id="SSF53098">
    <property type="entry name" value="Ribonuclease H-like"/>
    <property type="match status" value="1"/>
</dbReference>
<reference evidence="1 2" key="1">
    <citation type="submission" date="2016-10" db="EMBL/GenBank/DDBJ databases">
        <authorList>
            <person name="de Groot N.N."/>
        </authorList>
    </citation>
    <scope>NUCLEOTIDE SEQUENCE [LARGE SCALE GENOMIC DNA]</scope>
    <source>
        <strain evidence="1 2">CGMCC 4.6945</strain>
    </source>
</reference>
<dbReference type="Gene3D" id="3.30.420.10">
    <property type="entry name" value="Ribonuclease H-like superfamily/Ribonuclease H"/>
    <property type="match status" value="1"/>
</dbReference>
<dbReference type="EMBL" id="FOKA01000015">
    <property type="protein sequence ID" value="SFB32607.1"/>
    <property type="molecule type" value="Genomic_DNA"/>
</dbReference>
<evidence type="ECO:0000313" key="2">
    <source>
        <dbReference type="Proteomes" id="UP000199012"/>
    </source>
</evidence>
<dbReference type="OrthoDB" id="52928at2"/>
<dbReference type="STRING" id="988821.SAMN05421867_1152"/>
<proteinExistence type="predicted"/>
<protein>
    <submittedName>
        <fullName evidence="1">Helix-turn-helix domain-containing protein</fullName>
    </submittedName>
</protein>
<dbReference type="RefSeq" id="WP_090034129.1">
    <property type="nucleotide sequence ID" value="NZ_FOKA01000015.1"/>
</dbReference>
<dbReference type="Proteomes" id="UP000199012">
    <property type="component" value="Unassembled WGS sequence"/>
</dbReference>
<organism evidence="1 2">
    <name type="scientific">Cellulomonas marina</name>
    <dbReference type="NCBI Taxonomy" id="988821"/>
    <lineage>
        <taxon>Bacteria</taxon>
        <taxon>Bacillati</taxon>
        <taxon>Actinomycetota</taxon>
        <taxon>Actinomycetes</taxon>
        <taxon>Micrococcales</taxon>
        <taxon>Cellulomonadaceae</taxon>
        <taxon>Cellulomonas</taxon>
    </lineage>
</organism>
<sequence length="380" mass="41353">MSAPATVQIAPGARVWWSGAMWHVDAVSAHDVVLRRDSEIARVSPSEIIGNVMPLNEGPPSSDDAPSRLGSVMLSQLPGRTRAQVEAEAGVIARALAREGSAGDRVRWAAKELGMSERTMRRRVEAFRRARIDGLVDRRATPSHASKVDARWDATLMTVLKSYTDASTPSILAVIDETNRQVVATHGTDIDLPARTTAYRRVEALSKGRHTFGSAKARRSVAKRPPRALGRLRADRPGEYVVLDTNSLDVFAMEPVTGRWVPVQLTVAMDLFSRCILGLRLTPVSTKSVDVANVLFQCLLPQSGAQHGWPYHGVPANLLVGTEEPDGVHQERAGGLPAVVPYTIVTDHGKQGGFNRWSQHLRECQMNGGRGPAFSRCSRG</sequence>
<keyword evidence="2" id="KW-1185">Reference proteome</keyword>
<dbReference type="InterPro" id="IPR012337">
    <property type="entry name" value="RNaseH-like_sf"/>
</dbReference>
<accession>A0A1I1A3V3</accession>
<dbReference type="AlphaFoldDB" id="A0A1I1A3V3"/>
<name>A0A1I1A3V3_9CELL</name>
<gene>
    <name evidence="1" type="ORF">SAMN05421867_1152</name>
</gene>
<dbReference type="GO" id="GO:0003676">
    <property type="term" value="F:nucleic acid binding"/>
    <property type="evidence" value="ECO:0007669"/>
    <property type="project" value="InterPro"/>
</dbReference>
<evidence type="ECO:0000313" key="1">
    <source>
        <dbReference type="EMBL" id="SFB32607.1"/>
    </source>
</evidence>
<dbReference type="InterPro" id="IPR036397">
    <property type="entry name" value="RNaseH_sf"/>
</dbReference>